<evidence type="ECO:0000256" key="3">
    <source>
        <dbReference type="SAM" id="SignalP"/>
    </source>
</evidence>
<evidence type="ECO:0000256" key="2">
    <source>
        <dbReference type="SAM" id="Phobius"/>
    </source>
</evidence>
<name>A0ABN2WAH6_9ACTN</name>
<feature type="chain" id="PRO_5045587150" evidence="3">
    <location>
        <begin position="27"/>
        <end position="221"/>
    </location>
</feature>
<evidence type="ECO:0000313" key="4">
    <source>
        <dbReference type="EMBL" id="GAA2087587.1"/>
    </source>
</evidence>
<keyword evidence="2" id="KW-0812">Transmembrane</keyword>
<protein>
    <submittedName>
        <fullName evidence="4">SCO2322 family protein</fullName>
    </submittedName>
</protein>
<keyword evidence="3" id="KW-0732">Signal</keyword>
<reference evidence="4 5" key="1">
    <citation type="journal article" date="2019" name="Int. J. Syst. Evol. Microbiol.">
        <title>The Global Catalogue of Microorganisms (GCM) 10K type strain sequencing project: providing services to taxonomists for standard genome sequencing and annotation.</title>
        <authorList>
            <consortium name="The Broad Institute Genomics Platform"/>
            <consortium name="The Broad Institute Genome Sequencing Center for Infectious Disease"/>
            <person name="Wu L."/>
            <person name="Ma J."/>
        </authorList>
    </citation>
    <scope>NUCLEOTIDE SEQUENCE [LARGE SCALE GENOMIC DNA]</scope>
    <source>
        <strain evidence="4 5">JCM 15478</strain>
    </source>
</reference>
<feature type="region of interest" description="Disordered" evidence="1">
    <location>
        <begin position="166"/>
        <end position="194"/>
    </location>
</feature>
<sequence>MRRPRVLPALLGALLLAVPLGGTAQAADDGYRYWSFWERKKDDGGWAYATKGPSLLRPGDGDVLGFRFAVSEDSADATRPRGEIAFDAACARTEEKSGTKRVALRLDFGTRGDAPGGEDPPRARTACARIDEDGSAADALAAVAEPLRYNSDSLLCAIDGYPRKGCGEQASKEESKDSGDSSPGKKKDDDGGMSSGLGIAAGVAAVAVLGAAALWQARRRR</sequence>
<dbReference type="NCBIfam" id="NF040672">
    <property type="entry name" value="SCO2322_fam"/>
    <property type="match status" value="1"/>
</dbReference>
<dbReference type="InterPro" id="IPR047703">
    <property type="entry name" value="SCO2322-like"/>
</dbReference>
<gene>
    <name evidence="4" type="ORF">GCM10009801_50680</name>
</gene>
<dbReference type="EMBL" id="BAAAPE010000013">
    <property type="protein sequence ID" value="GAA2087587.1"/>
    <property type="molecule type" value="Genomic_DNA"/>
</dbReference>
<evidence type="ECO:0000256" key="1">
    <source>
        <dbReference type="SAM" id="MobiDB-lite"/>
    </source>
</evidence>
<feature type="signal peptide" evidence="3">
    <location>
        <begin position="1"/>
        <end position="26"/>
    </location>
</feature>
<keyword evidence="2" id="KW-0472">Membrane</keyword>
<feature type="transmembrane region" description="Helical" evidence="2">
    <location>
        <begin position="196"/>
        <end position="215"/>
    </location>
</feature>
<dbReference type="Proteomes" id="UP001500016">
    <property type="component" value="Unassembled WGS sequence"/>
</dbReference>
<dbReference type="RefSeq" id="WP_344531585.1">
    <property type="nucleotide sequence ID" value="NZ_BAAAPE010000013.1"/>
</dbReference>
<evidence type="ECO:0000313" key="5">
    <source>
        <dbReference type="Proteomes" id="UP001500016"/>
    </source>
</evidence>
<feature type="compositionally biased region" description="Basic and acidic residues" evidence="1">
    <location>
        <begin position="166"/>
        <end position="190"/>
    </location>
</feature>
<keyword evidence="5" id="KW-1185">Reference proteome</keyword>
<comment type="caution">
    <text evidence="4">The sequence shown here is derived from an EMBL/GenBank/DDBJ whole genome shotgun (WGS) entry which is preliminary data.</text>
</comment>
<proteinExistence type="predicted"/>
<organism evidence="4 5">
    <name type="scientific">Streptomyces albiaxialis</name>
    <dbReference type="NCBI Taxonomy" id="329523"/>
    <lineage>
        <taxon>Bacteria</taxon>
        <taxon>Bacillati</taxon>
        <taxon>Actinomycetota</taxon>
        <taxon>Actinomycetes</taxon>
        <taxon>Kitasatosporales</taxon>
        <taxon>Streptomycetaceae</taxon>
        <taxon>Streptomyces</taxon>
    </lineage>
</organism>
<accession>A0ABN2WAH6</accession>
<keyword evidence="2" id="KW-1133">Transmembrane helix</keyword>